<protein>
    <submittedName>
        <fullName evidence="2">GM15873</fullName>
    </submittedName>
</protein>
<keyword evidence="3" id="KW-1185">Reference proteome</keyword>
<sequence>MQPRIDDSSPSAAARTLTSSSSRSSWAENEGSASGSDSLLTSSTASLLPPQDNNSRLGPGPGLLIFPGTGQRHQHNPNGSPGSKTIAIANDGNVAINQPGPGRSIRSFRRPPLWQPPPEDHAREGQEMEVLDRRDCRPACLAKGQAFIIEFLQGSSIHGFIYLAKLGLSFVER</sequence>
<dbReference type="PhylomeDB" id="B4I7X7"/>
<feature type="region of interest" description="Disordered" evidence="1">
    <location>
        <begin position="1"/>
        <end position="124"/>
    </location>
</feature>
<evidence type="ECO:0000256" key="1">
    <source>
        <dbReference type="SAM" id="MobiDB-lite"/>
    </source>
</evidence>
<accession>B4I7X7</accession>
<evidence type="ECO:0000313" key="2">
    <source>
        <dbReference type="EMBL" id="EDW56702.1"/>
    </source>
</evidence>
<reference evidence="2 3" key="1">
    <citation type="journal article" date="2007" name="Nature">
        <title>Evolution of genes and genomes on the Drosophila phylogeny.</title>
        <authorList>
            <consortium name="Drosophila 12 Genomes Consortium"/>
            <person name="Clark A.G."/>
            <person name="Eisen M.B."/>
            <person name="Smith D.R."/>
            <person name="Bergman C.M."/>
            <person name="Oliver B."/>
            <person name="Markow T.A."/>
            <person name="Kaufman T.C."/>
            <person name="Kellis M."/>
            <person name="Gelbart W."/>
            <person name="Iyer V.N."/>
            <person name="Pollard D.A."/>
            <person name="Sackton T.B."/>
            <person name="Larracuente A.M."/>
            <person name="Singh N.D."/>
            <person name="Abad J.P."/>
            <person name="Abt D.N."/>
            <person name="Adryan B."/>
            <person name="Aguade M."/>
            <person name="Akashi H."/>
            <person name="Anderson W.W."/>
            <person name="Aquadro C.F."/>
            <person name="Ardell D.H."/>
            <person name="Arguello R."/>
            <person name="Artieri C.G."/>
            <person name="Barbash D.A."/>
            <person name="Barker D."/>
            <person name="Barsanti P."/>
            <person name="Batterham P."/>
            <person name="Batzoglou S."/>
            <person name="Begun D."/>
            <person name="Bhutkar A."/>
            <person name="Blanco E."/>
            <person name="Bosak S.A."/>
            <person name="Bradley R.K."/>
            <person name="Brand A.D."/>
            <person name="Brent M.R."/>
            <person name="Brooks A.N."/>
            <person name="Brown R.H."/>
            <person name="Butlin R.K."/>
            <person name="Caggese C."/>
            <person name="Calvi B.R."/>
            <person name="Bernardo de Carvalho A."/>
            <person name="Caspi A."/>
            <person name="Castrezana S."/>
            <person name="Celniker S.E."/>
            <person name="Chang J.L."/>
            <person name="Chapple C."/>
            <person name="Chatterji S."/>
            <person name="Chinwalla A."/>
            <person name="Civetta A."/>
            <person name="Clifton S.W."/>
            <person name="Comeron J.M."/>
            <person name="Costello J.C."/>
            <person name="Coyne J.A."/>
            <person name="Daub J."/>
            <person name="David R.G."/>
            <person name="Delcher A.L."/>
            <person name="Delehaunty K."/>
            <person name="Do C.B."/>
            <person name="Ebling H."/>
            <person name="Edwards K."/>
            <person name="Eickbush T."/>
            <person name="Evans J.D."/>
            <person name="Filipski A."/>
            <person name="Findeiss S."/>
            <person name="Freyhult E."/>
            <person name="Fulton L."/>
            <person name="Fulton R."/>
            <person name="Garcia A.C."/>
            <person name="Gardiner A."/>
            <person name="Garfield D.A."/>
            <person name="Garvin B.E."/>
            <person name="Gibson G."/>
            <person name="Gilbert D."/>
            <person name="Gnerre S."/>
            <person name="Godfrey J."/>
            <person name="Good R."/>
            <person name="Gotea V."/>
            <person name="Gravely B."/>
            <person name="Greenberg A.J."/>
            <person name="Griffiths-Jones S."/>
            <person name="Gross S."/>
            <person name="Guigo R."/>
            <person name="Gustafson E.A."/>
            <person name="Haerty W."/>
            <person name="Hahn M.W."/>
            <person name="Halligan D.L."/>
            <person name="Halpern A.L."/>
            <person name="Halter G.M."/>
            <person name="Han M.V."/>
            <person name="Heger A."/>
            <person name="Hillier L."/>
            <person name="Hinrichs A.S."/>
            <person name="Holmes I."/>
            <person name="Hoskins R.A."/>
            <person name="Hubisz M.J."/>
            <person name="Hultmark D."/>
            <person name="Huntley M.A."/>
            <person name="Jaffe D.B."/>
            <person name="Jagadeeshan S."/>
            <person name="Jeck W.R."/>
            <person name="Johnson J."/>
            <person name="Jones C.D."/>
            <person name="Jordan W.C."/>
            <person name="Karpen G.H."/>
            <person name="Kataoka E."/>
            <person name="Keightley P.D."/>
            <person name="Kheradpour P."/>
            <person name="Kirkness E.F."/>
            <person name="Koerich L.B."/>
            <person name="Kristiansen K."/>
            <person name="Kudrna D."/>
            <person name="Kulathinal R.J."/>
            <person name="Kumar S."/>
            <person name="Kwok R."/>
            <person name="Lander E."/>
            <person name="Langley C.H."/>
            <person name="Lapoint R."/>
            <person name="Lazzaro B.P."/>
            <person name="Lee S.J."/>
            <person name="Levesque L."/>
            <person name="Li R."/>
            <person name="Lin C.F."/>
            <person name="Lin M.F."/>
            <person name="Lindblad-Toh K."/>
            <person name="Llopart A."/>
            <person name="Long M."/>
            <person name="Low L."/>
            <person name="Lozovsky E."/>
            <person name="Lu J."/>
            <person name="Luo M."/>
            <person name="Machado C.A."/>
            <person name="Makalowski W."/>
            <person name="Marzo M."/>
            <person name="Matsuda M."/>
            <person name="Matzkin L."/>
            <person name="McAllister B."/>
            <person name="McBride C.S."/>
            <person name="McKernan B."/>
            <person name="McKernan K."/>
            <person name="Mendez-Lago M."/>
            <person name="Minx P."/>
            <person name="Mollenhauer M.U."/>
            <person name="Montooth K."/>
            <person name="Mount S.M."/>
            <person name="Mu X."/>
            <person name="Myers E."/>
            <person name="Negre B."/>
            <person name="Newfeld S."/>
            <person name="Nielsen R."/>
            <person name="Noor M.A."/>
            <person name="O'Grady P."/>
            <person name="Pachter L."/>
            <person name="Papaceit M."/>
            <person name="Parisi M.J."/>
            <person name="Parisi M."/>
            <person name="Parts L."/>
            <person name="Pedersen J.S."/>
            <person name="Pesole G."/>
            <person name="Phillippy A.M."/>
            <person name="Ponting C.P."/>
            <person name="Pop M."/>
            <person name="Porcelli D."/>
            <person name="Powell J.R."/>
            <person name="Prohaska S."/>
            <person name="Pruitt K."/>
            <person name="Puig M."/>
            <person name="Quesneville H."/>
            <person name="Ram K.R."/>
            <person name="Rand D."/>
            <person name="Rasmussen M.D."/>
            <person name="Reed L.K."/>
            <person name="Reenan R."/>
            <person name="Reily A."/>
            <person name="Remington K.A."/>
            <person name="Rieger T.T."/>
            <person name="Ritchie M.G."/>
            <person name="Robin C."/>
            <person name="Rogers Y.H."/>
            <person name="Rohde C."/>
            <person name="Rozas J."/>
            <person name="Rubenfield M.J."/>
            <person name="Ruiz A."/>
            <person name="Russo S."/>
            <person name="Salzberg S.L."/>
            <person name="Sanchez-Gracia A."/>
            <person name="Saranga D.J."/>
            <person name="Sato H."/>
            <person name="Schaeffer S.W."/>
            <person name="Schatz M.C."/>
            <person name="Schlenke T."/>
            <person name="Schwartz R."/>
            <person name="Segarra C."/>
            <person name="Singh R.S."/>
            <person name="Sirot L."/>
            <person name="Sirota M."/>
            <person name="Sisneros N.B."/>
            <person name="Smith C.D."/>
            <person name="Smith T.F."/>
            <person name="Spieth J."/>
            <person name="Stage D.E."/>
            <person name="Stark A."/>
            <person name="Stephan W."/>
            <person name="Strausberg R.L."/>
            <person name="Strempel S."/>
            <person name="Sturgill D."/>
            <person name="Sutton G."/>
            <person name="Sutton G.G."/>
            <person name="Tao W."/>
            <person name="Teichmann S."/>
            <person name="Tobari Y.N."/>
            <person name="Tomimura Y."/>
            <person name="Tsolas J.M."/>
            <person name="Valente V.L."/>
            <person name="Venter E."/>
            <person name="Venter J.C."/>
            <person name="Vicario S."/>
            <person name="Vieira F.G."/>
            <person name="Vilella A.J."/>
            <person name="Villasante A."/>
            <person name="Walenz B."/>
            <person name="Wang J."/>
            <person name="Wasserman M."/>
            <person name="Watts T."/>
            <person name="Wilson D."/>
            <person name="Wilson R.K."/>
            <person name="Wing R.A."/>
            <person name="Wolfner M.F."/>
            <person name="Wong A."/>
            <person name="Wong G.K."/>
            <person name="Wu C.I."/>
            <person name="Wu G."/>
            <person name="Yamamoto D."/>
            <person name="Yang H.P."/>
            <person name="Yang S.P."/>
            <person name="Yorke J.A."/>
            <person name="Yoshida K."/>
            <person name="Zdobnov E."/>
            <person name="Zhang P."/>
            <person name="Zhang Y."/>
            <person name="Zimin A.V."/>
            <person name="Baldwin J."/>
            <person name="Abdouelleil A."/>
            <person name="Abdulkadir J."/>
            <person name="Abebe A."/>
            <person name="Abera B."/>
            <person name="Abreu J."/>
            <person name="Acer S.C."/>
            <person name="Aftuck L."/>
            <person name="Alexander A."/>
            <person name="An P."/>
            <person name="Anderson E."/>
            <person name="Anderson S."/>
            <person name="Arachi H."/>
            <person name="Azer M."/>
            <person name="Bachantsang P."/>
            <person name="Barry A."/>
            <person name="Bayul T."/>
            <person name="Berlin A."/>
            <person name="Bessette D."/>
            <person name="Bloom T."/>
            <person name="Blye J."/>
            <person name="Boguslavskiy L."/>
            <person name="Bonnet C."/>
            <person name="Boukhgalter B."/>
            <person name="Bourzgui I."/>
            <person name="Brown A."/>
            <person name="Cahill P."/>
            <person name="Channer S."/>
            <person name="Cheshatsang Y."/>
            <person name="Chuda L."/>
            <person name="Citroen M."/>
            <person name="Collymore A."/>
            <person name="Cooke P."/>
            <person name="Costello M."/>
            <person name="D'Aco K."/>
            <person name="Daza R."/>
            <person name="De Haan G."/>
            <person name="DeGray S."/>
            <person name="DeMaso C."/>
            <person name="Dhargay N."/>
            <person name="Dooley K."/>
            <person name="Dooley E."/>
            <person name="Doricent M."/>
            <person name="Dorje P."/>
            <person name="Dorjee K."/>
            <person name="Dupes A."/>
            <person name="Elong R."/>
            <person name="Falk J."/>
            <person name="Farina A."/>
            <person name="Faro S."/>
            <person name="Ferguson D."/>
            <person name="Fisher S."/>
            <person name="Foley C.D."/>
            <person name="Franke A."/>
            <person name="Friedrich D."/>
            <person name="Gadbois L."/>
            <person name="Gearin G."/>
            <person name="Gearin C.R."/>
            <person name="Giannoukos G."/>
            <person name="Goode T."/>
            <person name="Graham J."/>
            <person name="Grandbois E."/>
            <person name="Grewal S."/>
            <person name="Gyaltsen K."/>
            <person name="Hafez N."/>
            <person name="Hagos B."/>
            <person name="Hall J."/>
            <person name="Henson C."/>
            <person name="Hollinger A."/>
            <person name="Honan T."/>
            <person name="Huard M.D."/>
            <person name="Hughes L."/>
            <person name="Hurhula B."/>
            <person name="Husby M.E."/>
            <person name="Kamat A."/>
            <person name="Kanga B."/>
            <person name="Kashin S."/>
            <person name="Khazanovich D."/>
            <person name="Kisner P."/>
            <person name="Lance K."/>
            <person name="Lara M."/>
            <person name="Lee W."/>
            <person name="Lennon N."/>
            <person name="Letendre F."/>
            <person name="LeVine R."/>
            <person name="Lipovsky A."/>
            <person name="Liu X."/>
            <person name="Liu J."/>
            <person name="Liu S."/>
            <person name="Lokyitsang T."/>
            <person name="Lokyitsang Y."/>
            <person name="Lubonja R."/>
            <person name="Lui A."/>
            <person name="MacDonald P."/>
            <person name="Magnisalis V."/>
            <person name="Maru K."/>
            <person name="Matthews C."/>
            <person name="McCusker W."/>
            <person name="McDonough S."/>
            <person name="Mehta T."/>
            <person name="Meldrim J."/>
            <person name="Meneus L."/>
            <person name="Mihai O."/>
            <person name="Mihalev A."/>
            <person name="Mihova T."/>
            <person name="Mittelman R."/>
            <person name="Mlenga V."/>
            <person name="Montmayeur A."/>
            <person name="Mulrain L."/>
            <person name="Navidi A."/>
            <person name="Naylor J."/>
            <person name="Negash T."/>
            <person name="Nguyen T."/>
            <person name="Nguyen N."/>
            <person name="Nicol R."/>
            <person name="Norbu C."/>
            <person name="Norbu N."/>
            <person name="Novod N."/>
            <person name="O'Neill B."/>
            <person name="Osman S."/>
            <person name="Markiewicz E."/>
            <person name="Oyono O.L."/>
            <person name="Patti C."/>
            <person name="Phunkhang P."/>
            <person name="Pierre F."/>
            <person name="Priest M."/>
            <person name="Raghuraman S."/>
            <person name="Rege F."/>
            <person name="Reyes R."/>
            <person name="Rise C."/>
            <person name="Rogov P."/>
            <person name="Ross K."/>
            <person name="Ryan E."/>
            <person name="Settipalli S."/>
            <person name="Shea T."/>
            <person name="Sherpa N."/>
            <person name="Shi L."/>
            <person name="Shih D."/>
            <person name="Sparrow T."/>
            <person name="Spaulding J."/>
            <person name="Stalker J."/>
            <person name="Stange-Thomann N."/>
            <person name="Stavropoulos S."/>
            <person name="Stone C."/>
            <person name="Strader C."/>
            <person name="Tesfaye S."/>
            <person name="Thomson T."/>
            <person name="Thoulutsang Y."/>
            <person name="Thoulutsang D."/>
            <person name="Topham K."/>
            <person name="Topping I."/>
            <person name="Tsamla T."/>
            <person name="Vassiliev H."/>
            <person name="Vo A."/>
            <person name="Wangchuk T."/>
            <person name="Wangdi T."/>
            <person name="Weiand M."/>
            <person name="Wilkinson J."/>
            <person name="Wilson A."/>
            <person name="Yadav S."/>
            <person name="Young G."/>
            <person name="Yu Q."/>
            <person name="Zembek L."/>
            <person name="Zhong D."/>
            <person name="Zimmer A."/>
            <person name="Zwirko Z."/>
            <person name="Jaffe D.B."/>
            <person name="Alvarez P."/>
            <person name="Brockman W."/>
            <person name="Butler J."/>
            <person name="Chin C."/>
            <person name="Gnerre S."/>
            <person name="Grabherr M."/>
            <person name="Kleber M."/>
            <person name="Mauceli E."/>
            <person name="MacCallum I."/>
        </authorList>
    </citation>
    <scope>NUCLEOTIDE SEQUENCE [LARGE SCALE GENOMIC DNA]</scope>
    <source>
        <strain evidence="3">Rob3c / Tucson 14021-0248.25</strain>
    </source>
</reference>
<dbReference type="Proteomes" id="UP000001292">
    <property type="component" value="Unassembled WGS sequence"/>
</dbReference>
<dbReference type="AlphaFoldDB" id="B4I7X7"/>
<name>B4I7X7_DROSE</name>
<dbReference type="EMBL" id="CH480824">
    <property type="protein sequence ID" value="EDW56702.1"/>
    <property type="molecule type" value="Genomic_DNA"/>
</dbReference>
<dbReference type="HOGENOM" id="CLU_125156_0_0_1"/>
<gene>
    <name evidence="2" type="primary">Dsec\GM15873</name>
    <name evidence="2" type="ORF">Dsec_GM15873</name>
</gene>
<evidence type="ECO:0000313" key="3">
    <source>
        <dbReference type="Proteomes" id="UP000001292"/>
    </source>
</evidence>
<organism evidence="3">
    <name type="scientific">Drosophila sechellia</name>
    <name type="common">Fruit fly</name>
    <dbReference type="NCBI Taxonomy" id="7238"/>
    <lineage>
        <taxon>Eukaryota</taxon>
        <taxon>Metazoa</taxon>
        <taxon>Ecdysozoa</taxon>
        <taxon>Arthropoda</taxon>
        <taxon>Hexapoda</taxon>
        <taxon>Insecta</taxon>
        <taxon>Pterygota</taxon>
        <taxon>Neoptera</taxon>
        <taxon>Endopterygota</taxon>
        <taxon>Diptera</taxon>
        <taxon>Brachycera</taxon>
        <taxon>Muscomorpha</taxon>
        <taxon>Ephydroidea</taxon>
        <taxon>Drosophilidae</taxon>
        <taxon>Drosophila</taxon>
        <taxon>Sophophora</taxon>
    </lineage>
</organism>
<dbReference type="OMA" id="DRRDCRP"/>
<feature type="compositionally biased region" description="Low complexity" evidence="1">
    <location>
        <begin position="8"/>
        <end position="48"/>
    </location>
</feature>
<proteinExistence type="predicted"/>